<accession>A0A8S2W4N0</accession>
<feature type="region of interest" description="Disordered" evidence="1">
    <location>
        <begin position="117"/>
        <end position="141"/>
    </location>
</feature>
<dbReference type="EMBL" id="CAJNOK010054284">
    <property type="protein sequence ID" value="CAF1615245.1"/>
    <property type="molecule type" value="Genomic_DNA"/>
</dbReference>
<reference evidence="3" key="1">
    <citation type="submission" date="2021-02" db="EMBL/GenBank/DDBJ databases">
        <authorList>
            <person name="Nowell W R."/>
        </authorList>
    </citation>
    <scope>NUCLEOTIDE SEQUENCE</scope>
</reference>
<evidence type="ECO:0000256" key="1">
    <source>
        <dbReference type="SAM" id="MobiDB-lite"/>
    </source>
</evidence>
<name>A0A8S2W4N0_9BILA</name>
<protein>
    <submittedName>
        <fullName evidence="3">Uncharacterized protein</fullName>
    </submittedName>
</protein>
<organism evidence="3 4">
    <name type="scientific">Didymodactylos carnosus</name>
    <dbReference type="NCBI Taxonomy" id="1234261"/>
    <lineage>
        <taxon>Eukaryota</taxon>
        <taxon>Metazoa</taxon>
        <taxon>Spiralia</taxon>
        <taxon>Gnathifera</taxon>
        <taxon>Rotifera</taxon>
        <taxon>Eurotatoria</taxon>
        <taxon>Bdelloidea</taxon>
        <taxon>Philodinida</taxon>
        <taxon>Philodinidae</taxon>
        <taxon>Didymodactylos</taxon>
    </lineage>
</organism>
<evidence type="ECO:0000313" key="3">
    <source>
        <dbReference type="EMBL" id="CAF4431063.1"/>
    </source>
</evidence>
<gene>
    <name evidence="2" type="ORF">OVA965_LOCUS42866</name>
    <name evidence="3" type="ORF">TMI583_LOCUS44907</name>
</gene>
<sequence>LEPPQPPVSNRVFEWVHTQVARFDEPLENSNELGKRKDQRRLPSLDYSMTSASELYNSINLVQPRSNSLVTNDKWASSSSTTRQPLLPPIVTNVVQHSVDSTNAVVKSAFYSPPLSTANSWSNISSPSPSQKPHKSNKSFK</sequence>
<dbReference type="EMBL" id="CAJOBA010078782">
    <property type="protein sequence ID" value="CAF4431063.1"/>
    <property type="molecule type" value="Genomic_DNA"/>
</dbReference>
<feature type="compositionally biased region" description="Basic residues" evidence="1">
    <location>
        <begin position="132"/>
        <end position="141"/>
    </location>
</feature>
<dbReference type="Proteomes" id="UP000682733">
    <property type="component" value="Unassembled WGS sequence"/>
</dbReference>
<dbReference type="Proteomes" id="UP000677228">
    <property type="component" value="Unassembled WGS sequence"/>
</dbReference>
<feature type="compositionally biased region" description="Low complexity" evidence="1">
    <location>
        <begin position="117"/>
        <end position="131"/>
    </location>
</feature>
<evidence type="ECO:0000313" key="4">
    <source>
        <dbReference type="Proteomes" id="UP000682733"/>
    </source>
</evidence>
<proteinExistence type="predicted"/>
<comment type="caution">
    <text evidence="3">The sequence shown here is derived from an EMBL/GenBank/DDBJ whole genome shotgun (WGS) entry which is preliminary data.</text>
</comment>
<evidence type="ECO:0000313" key="2">
    <source>
        <dbReference type="EMBL" id="CAF1615245.1"/>
    </source>
</evidence>
<feature type="non-terminal residue" evidence="3">
    <location>
        <position position="1"/>
    </location>
</feature>
<dbReference type="AlphaFoldDB" id="A0A8S2W4N0"/>